<dbReference type="AlphaFoldDB" id="A0A656AHI4"/>
<reference evidence="1 2" key="1">
    <citation type="submission" date="2015-07" db="EMBL/GenBank/DDBJ databases">
        <authorList>
            <consortium name="Pathogen Informatics"/>
        </authorList>
    </citation>
    <scope>NUCLEOTIDE SEQUENCE [LARGE SCALE GENOMIC DNA]</scope>
    <source>
        <strain evidence="1 2">A316</strain>
    </source>
</reference>
<protein>
    <submittedName>
        <fullName evidence="1">Uncharacterized protein</fullName>
    </submittedName>
</protein>
<name>A0A656AHI4_VIBCL</name>
<organism evidence="1 2">
    <name type="scientific">Vibrio cholerae</name>
    <dbReference type="NCBI Taxonomy" id="666"/>
    <lineage>
        <taxon>Bacteria</taxon>
        <taxon>Pseudomonadati</taxon>
        <taxon>Pseudomonadota</taxon>
        <taxon>Gammaproteobacteria</taxon>
        <taxon>Vibrionales</taxon>
        <taxon>Vibrionaceae</taxon>
        <taxon>Vibrio</taxon>
    </lineage>
</organism>
<proteinExistence type="predicted"/>
<evidence type="ECO:0000313" key="2">
    <source>
        <dbReference type="Proteomes" id="UP000041770"/>
    </source>
</evidence>
<dbReference type="Proteomes" id="UP000041770">
    <property type="component" value="Unassembled WGS sequence"/>
</dbReference>
<sequence>MVKHHTRGHRAFAHGMRDIKTLHAGNRIHSELFLQGFEALTDGHLVIHLSRDRRQRVGIGEFQITTSRAGGIDMESDFAPCKFTDRDL</sequence>
<evidence type="ECO:0000313" key="1">
    <source>
        <dbReference type="EMBL" id="CSD10530.1"/>
    </source>
</evidence>
<gene>
    <name evidence="1" type="ORF">ERS013200_03189</name>
</gene>
<dbReference type="EMBL" id="CWQY01000027">
    <property type="protein sequence ID" value="CSD10530.1"/>
    <property type="molecule type" value="Genomic_DNA"/>
</dbReference>
<accession>A0A656AHI4</accession>